<dbReference type="Proteomes" id="UP000507222">
    <property type="component" value="Unassembled WGS sequence"/>
</dbReference>
<evidence type="ECO:0000313" key="1">
    <source>
        <dbReference type="EMBL" id="CAB4263237.1"/>
    </source>
</evidence>
<accession>A0A6J5TJ28</accession>
<gene>
    <name evidence="1" type="ORF">CURHAP_LOCUS3229</name>
</gene>
<organism evidence="1 2">
    <name type="scientific">Prunus armeniaca</name>
    <name type="common">Apricot</name>
    <name type="synonym">Armeniaca vulgaris</name>
    <dbReference type="NCBI Taxonomy" id="36596"/>
    <lineage>
        <taxon>Eukaryota</taxon>
        <taxon>Viridiplantae</taxon>
        <taxon>Streptophyta</taxon>
        <taxon>Embryophyta</taxon>
        <taxon>Tracheophyta</taxon>
        <taxon>Spermatophyta</taxon>
        <taxon>Magnoliopsida</taxon>
        <taxon>eudicotyledons</taxon>
        <taxon>Gunneridae</taxon>
        <taxon>Pentapetalae</taxon>
        <taxon>rosids</taxon>
        <taxon>fabids</taxon>
        <taxon>Rosales</taxon>
        <taxon>Rosaceae</taxon>
        <taxon>Amygdaloideae</taxon>
        <taxon>Amygdaleae</taxon>
        <taxon>Prunus</taxon>
    </lineage>
</organism>
<dbReference type="AlphaFoldDB" id="A0A6J5TJ28"/>
<evidence type="ECO:0000313" key="2">
    <source>
        <dbReference type="Proteomes" id="UP000507222"/>
    </source>
</evidence>
<proteinExistence type="predicted"/>
<protein>
    <submittedName>
        <fullName evidence="1">Uncharacterized protein</fullName>
    </submittedName>
</protein>
<reference evidence="1 2" key="1">
    <citation type="submission" date="2020-05" db="EMBL/GenBank/DDBJ databases">
        <authorList>
            <person name="Campoy J."/>
            <person name="Schneeberger K."/>
            <person name="Spophaly S."/>
        </authorList>
    </citation>
    <scope>NUCLEOTIDE SEQUENCE [LARGE SCALE GENOMIC DNA]</scope>
    <source>
        <strain evidence="1">PruArmRojPasFocal</strain>
    </source>
</reference>
<name>A0A6J5TJ28_PRUAR</name>
<sequence>MAMRPDGLGFDCTAAQNEIGYSLEFAASLYFLKLISSHCGDWCITGVSFHAVFHIRAV</sequence>
<dbReference type="EMBL" id="CAEKDK010000001">
    <property type="protein sequence ID" value="CAB4263237.1"/>
    <property type="molecule type" value="Genomic_DNA"/>
</dbReference>